<dbReference type="GO" id="GO:0003700">
    <property type="term" value="F:DNA-binding transcription factor activity"/>
    <property type="evidence" value="ECO:0007669"/>
    <property type="project" value="TreeGrafter"/>
</dbReference>
<dbReference type="RefSeq" id="WP_128641063.1">
    <property type="nucleotide sequence ID" value="NZ_CP008947.1"/>
</dbReference>
<dbReference type="InterPro" id="IPR014757">
    <property type="entry name" value="Tscrpt_reg_IclR_C"/>
</dbReference>
<protein>
    <submittedName>
        <fullName evidence="5">IclR family transcriptional regulator</fullName>
    </submittedName>
</protein>
<reference evidence="5 6" key="1">
    <citation type="submission" date="2014-07" db="EMBL/GenBank/DDBJ databases">
        <title>Genome Sequence of Rhodococcus opacus Strain R7, a Biodegrader of Mono- and Polycyclic Aromatic Hydrocarbons.</title>
        <authorList>
            <person name="Di Gennaro P."/>
            <person name="Zampolli J."/>
            <person name="Presti I."/>
            <person name="Cappelletti M."/>
            <person name="D'Ursi P."/>
            <person name="Orro A."/>
            <person name="Mezzelani A."/>
            <person name="Milanesi L."/>
        </authorList>
    </citation>
    <scope>NUCLEOTIDE SEQUENCE [LARGE SCALE GENOMIC DNA]</scope>
    <source>
        <strain evidence="5 6">R7</strain>
    </source>
</reference>
<feature type="domain" description="IclR-ED" evidence="4">
    <location>
        <begin position="69"/>
        <end position="249"/>
    </location>
</feature>
<evidence type="ECO:0000256" key="1">
    <source>
        <dbReference type="ARBA" id="ARBA00023015"/>
    </source>
</evidence>
<dbReference type="InterPro" id="IPR036388">
    <property type="entry name" value="WH-like_DNA-bd_sf"/>
</dbReference>
<dbReference type="PANTHER" id="PTHR30136">
    <property type="entry name" value="HELIX-TURN-HELIX TRANSCRIPTIONAL REGULATOR, ICLR FAMILY"/>
    <property type="match status" value="1"/>
</dbReference>
<dbReference type="SUPFAM" id="SSF46785">
    <property type="entry name" value="Winged helix' DNA-binding domain"/>
    <property type="match status" value="1"/>
</dbReference>
<dbReference type="Gene3D" id="3.30.450.40">
    <property type="match status" value="1"/>
</dbReference>
<proteinExistence type="predicted"/>
<dbReference type="SMART" id="SM00346">
    <property type="entry name" value="HTH_ICLR"/>
    <property type="match status" value="1"/>
</dbReference>
<dbReference type="GO" id="GO:0003677">
    <property type="term" value="F:DNA binding"/>
    <property type="evidence" value="ECO:0007669"/>
    <property type="project" value="UniProtKB-KW"/>
</dbReference>
<dbReference type="EMBL" id="CP008947">
    <property type="protein sequence ID" value="AII08238.1"/>
    <property type="molecule type" value="Genomic_DNA"/>
</dbReference>
<gene>
    <name evidence="5" type="ORF">EP51_27885</name>
</gene>
<accession>A0A076ESV8</accession>
<dbReference type="GO" id="GO:0045892">
    <property type="term" value="P:negative regulation of DNA-templated transcription"/>
    <property type="evidence" value="ECO:0007669"/>
    <property type="project" value="TreeGrafter"/>
</dbReference>
<dbReference type="Gene3D" id="1.10.10.10">
    <property type="entry name" value="Winged helix-like DNA-binding domain superfamily/Winged helix DNA-binding domain"/>
    <property type="match status" value="1"/>
</dbReference>
<name>A0A076ESV8_RHOOP</name>
<dbReference type="AlphaFoldDB" id="A0A076ESV8"/>
<dbReference type="InterPro" id="IPR050707">
    <property type="entry name" value="HTH_MetabolicPath_Reg"/>
</dbReference>
<dbReference type="Pfam" id="PF01614">
    <property type="entry name" value="IclR_C"/>
    <property type="match status" value="1"/>
</dbReference>
<dbReference type="Proteomes" id="UP000028488">
    <property type="component" value="Chromosome"/>
</dbReference>
<dbReference type="Pfam" id="PF09339">
    <property type="entry name" value="HTH_IclR"/>
    <property type="match status" value="1"/>
</dbReference>
<evidence type="ECO:0000256" key="3">
    <source>
        <dbReference type="ARBA" id="ARBA00023163"/>
    </source>
</evidence>
<evidence type="ECO:0000313" key="5">
    <source>
        <dbReference type="EMBL" id="AII08238.1"/>
    </source>
</evidence>
<keyword evidence="1" id="KW-0805">Transcription regulation</keyword>
<evidence type="ECO:0000259" key="4">
    <source>
        <dbReference type="PROSITE" id="PS51078"/>
    </source>
</evidence>
<dbReference type="PROSITE" id="PS51078">
    <property type="entry name" value="ICLR_ED"/>
    <property type="match status" value="1"/>
</dbReference>
<dbReference type="PANTHER" id="PTHR30136:SF24">
    <property type="entry name" value="HTH-TYPE TRANSCRIPTIONAL REPRESSOR ALLR"/>
    <property type="match status" value="1"/>
</dbReference>
<dbReference type="InterPro" id="IPR029016">
    <property type="entry name" value="GAF-like_dom_sf"/>
</dbReference>
<evidence type="ECO:0000256" key="2">
    <source>
        <dbReference type="ARBA" id="ARBA00023125"/>
    </source>
</evidence>
<organism evidence="5 6">
    <name type="scientific">Rhodococcus opacus</name>
    <name type="common">Nocardia opaca</name>
    <dbReference type="NCBI Taxonomy" id="37919"/>
    <lineage>
        <taxon>Bacteria</taxon>
        <taxon>Bacillati</taxon>
        <taxon>Actinomycetota</taxon>
        <taxon>Actinomycetes</taxon>
        <taxon>Mycobacteriales</taxon>
        <taxon>Nocardiaceae</taxon>
        <taxon>Rhodococcus</taxon>
    </lineage>
</organism>
<dbReference type="eggNOG" id="COG1414">
    <property type="taxonomic scope" value="Bacteria"/>
</dbReference>
<keyword evidence="2" id="KW-0238">DNA-binding</keyword>
<evidence type="ECO:0000313" key="6">
    <source>
        <dbReference type="Proteomes" id="UP000028488"/>
    </source>
</evidence>
<keyword evidence="3" id="KW-0804">Transcription</keyword>
<dbReference type="InterPro" id="IPR005471">
    <property type="entry name" value="Tscrpt_reg_IclR_N"/>
</dbReference>
<dbReference type="InterPro" id="IPR036390">
    <property type="entry name" value="WH_DNA-bd_sf"/>
</dbReference>
<dbReference type="SUPFAM" id="SSF55781">
    <property type="entry name" value="GAF domain-like"/>
    <property type="match status" value="1"/>
</dbReference>
<sequence length="253" mass="27231">MSRTPTGESVTARVVRVLSSFDADTPSLSVSDIARRSDLPVATAHRIVGELVKYRLLERNDTRISIGVRMWELGSRGSHTLSLREAAMPFMEDVNAAIKQHTQLGILDGNEVLFVERLSTRGSVVNVTKIAGRLPVHACSSGLVLMANASRDVQDQLLAQPLERYTDATVTDPEQMRRLLAEVRHQHFAVAAGLITPGATGVAVPVRDTDGGRVIAALSVVIPHDQANPQSVVAALTTASRGITRAMTRGSRT</sequence>